<keyword evidence="1" id="KW-0560">Oxidoreductase</keyword>
<dbReference type="InterPro" id="IPR050791">
    <property type="entry name" value="Aldo-Keto_reductase"/>
</dbReference>
<sequence>MSELNVPLRRLGKNGPQIPALGLGLMGMSWTFYGNTPSDEERFAVLDRAVEIGATNWDTSDMYGDGEELLGKWFKRTGKRDKIFLATKFAFLKGSPKFEVDSSAAYCKKACAESLKLLGTDYIDLYYAHRVNPNTPIEETVRAMAELKAEGKIKYLGLSEVTSTTLRRACKVAHIDAVQVEYSAFVTDIEGEKGTNLLATARELGVTVVAYSPLGRGILTGAYNKKDAVSAEGDQRTGMGFPMFAEENLEANAKLIGKLKDIADRKNCTLGQLAIAWLLKQGDHIIPIPGTKRIRYLEENWGSLKVELTDEEEAEIRKLIKDTGVAGGRLPDWAGEGHLGETREE</sequence>
<dbReference type="SUPFAM" id="SSF51430">
    <property type="entry name" value="NAD(P)-linked oxidoreductase"/>
    <property type="match status" value="1"/>
</dbReference>
<dbReference type="PRINTS" id="PR00069">
    <property type="entry name" value="ALDKETRDTASE"/>
</dbReference>
<dbReference type="PANTHER" id="PTHR43625">
    <property type="entry name" value="AFLATOXIN B1 ALDEHYDE REDUCTASE"/>
    <property type="match status" value="1"/>
</dbReference>
<name>A0A364LAL7_TALAM</name>
<dbReference type="OrthoDB" id="37537at2759"/>
<evidence type="ECO:0000259" key="2">
    <source>
        <dbReference type="Pfam" id="PF00248"/>
    </source>
</evidence>
<dbReference type="EMBL" id="MIKG01000021">
    <property type="protein sequence ID" value="RAO72866.1"/>
    <property type="molecule type" value="Genomic_DNA"/>
</dbReference>
<accession>A0A364LAL7</accession>
<dbReference type="InterPro" id="IPR023210">
    <property type="entry name" value="NADP_OxRdtase_dom"/>
</dbReference>
<dbReference type="Gene3D" id="3.20.20.100">
    <property type="entry name" value="NADP-dependent oxidoreductase domain"/>
    <property type="match status" value="1"/>
</dbReference>
<reference evidence="3 4" key="1">
    <citation type="journal article" date="2017" name="Biotechnol. Biofuels">
        <title>Differential beta-glucosidase expression as a function of carbon source availability in Talaromyces amestolkiae: a genomic and proteomic approach.</title>
        <authorList>
            <person name="de Eugenio L.I."/>
            <person name="Mendez-Liter J.A."/>
            <person name="Nieto-Dominguez M."/>
            <person name="Alonso L."/>
            <person name="Gil-Munoz J."/>
            <person name="Barriuso J."/>
            <person name="Prieto A."/>
            <person name="Martinez M.J."/>
        </authorList>
    </citation>
    <scope>NUCLEOTIDE SEQUENCE [LARGE SCALE GENOMIC DNA]</scope>
    <source>
        <strain evidence="3 4">CIB</strain>
    </source>
</reference>
<dbReference type="InterPro" id="IPR020471">
    <property type="entry name" value="AKR"/>
</dbReference>
<evidence type="ECO:0000256" key="1">
    <source>
        <dbReference type="ARBA" id="ARBA00023002"/>
    </source>
</evidence>
<dbReference type="STRING" id="1196081.A0A364LAL7"/>
<dbReference type="InterPro" id="IPR036812">
    <property type="entry name" value="NAD(P)_OxRdtase_dom_sf"/>
</dbReference>
<gene>
    <name evidence="3" type="ORF">BHQ10_008878</name>
</gene>
<keyword evidence="4" id="KW-1185">Reference proteome</keyword>
<feature type="domain" description="NADP-dependent oxidoreductase" evidence="2">
    <location>
        <begin position="21"/>
        <end position="320"/>
    </location>
</feature>
<proteinExistence type="predicted"/>
<dbReference type="AlphaFoldDB" id="A0A364LAL7"/>
<dbReference type="GeneID" id="63798092"/>
<dbReference type="Proteomes" id="UP000249363">
    <property type="component" value="Unassembled WGS sequence"/>
</dbReference>
<dbReference type="RefSeq" id="XP_040737380.1">
    <property type="nucleotide sequence ID" value="XM_040881731.1"/>
</dbReference>
<protein>
    <recommendedName>
        <fullName evidence="2">NADP-dependent oxidoreductase domain-containing protein</fullName>
    </recommendedName>
</protein>
<comment type="caution">
    <text evidence="3">The sequence shown here is derived from an EMBL/GenBank/DDBJ whole genome shotgun (WGS) entry which is preliminary data.</text>
</comment>
<evidence type="ECO:0000313" key="4">
    <source>
        <dbReference type="Proteomes" id="UP000249363"/>
    </source>
</evidence>
<evidence type="ECO:0000313" key="3">
    <source>
        <dbReference type="EMBL" id="RAO72866.1"/>
    </source>
</evidence>
<dbReference type="GO" id="GO:0016491">
    <property type="term" value="F:oxidoreductase activity"/>
    <property type="evidence" value="ECO:0007669"/>
    <property type="project" value="UniProtKB-KW"/>
</dbReference>
<dbReference type="PANTHER" id="PTHR43625:SF40">
    <property type="entry name" value="ALDO-KETO REDUCTASE YAKC [NADP(+)]"/>
    <property type="match status" value="1"/>
</dbReference>
<dbReference type="GO" id="GO:0005737">
    <property type="term" value="C:cytoplasm"/>
    <property type="evidence" value="ECO:0007669"/>
    <property type="project" value="TreeGrafter"/>
</dbReference>
<organism evidence="3 4">
    <name type="scientific">Talaromyces amestolkiae</name>
    <dbReference type="NCBI Taxonomy" id="1196081"/>
    <lineage>
        <taxon>Eukaryota</taxon>
        <taxon>Fungi</taxon>
        <taxon>Dikarya</taxon>
        <taxon>Ascomycota</taxon>
        <taxon>Pezizomycotina</taxon>
        <taxon>Eurotiomycetes</taxon>
        <taxon>Eurotiomycetidae</taxon>
        <taxon>Eurotiales</taxon>
        <taxon>Trichocomaceae</taxon>
        <taxon>Talaromyces</taxon>
        <taxon>Talaromyces sect. Talaromyces</taxon>
    </lineage>
</organism>
<dbReference type="Pfam" id="PF00248">
    <property type="entry name" value="Aldo_ket_red"/>
    <property type="match status" value="1"/>
</dbReference>